<dbReference type="InterPro" id="IPR009057">
    <property type="entry name" value="Homeodomain-like_sf"/>
</dbReference>
<dbReference type="GO" id="GO:0003700">
    <property type="term" value="F:DNA-binding transcription factor activity"/>
    <property type="evidence" value="ECO:0007669"/>
    <property type="project" value="TreeGrafter"/>
</dbReference>
<protein>
    <submittedName>
        <fullName evidence="7">HTH-type transcriptional regulator MtrR</fullName>
    </submittedName>
</protein>
<dbReference type="AlphaFoldDB" id="A0A1Z2L4F6"/>
<evidence type="ECO:0000313" key="7">
    <source>
        <dbReference type="EMBL" id="ARZ69170.1"/>
    </source>
</evidence>
<dbReference type="Proteomes" id="UP000195755">
    <property type="component" value="Chromosome"/>
</dbReference>
<dbReference type="InterPro" id="IPR023772">
    <property type="entry name" value="DNA-bd_HTH_TetR-type_CS"/>
</dbReference>
<dbReference type="InterPro" id="IPR050109">
    <property type="entry name" value="HTH-type_TetR-like_transc_reg"/>
</dbReference>
<evidence type="ECO:0000313" key="8">
    <source>
        <dbReference type="Proteomes" id="UP000195755"/>
    </source>
</evidence>
<dbReference type="PANTHER" id="PTHR30055">
    <property type="entry name" value="HTH-TYPE TRANSCRIPTIONAL REGULATOR RUTR"/>
    <property type="match status" value="1"/>
</dbReference>
<evidence type="ECO:0000256" key="5">
    <source>
        <dbReference type="SAM" id="MobiDB-lite"/>
    </source>
</evidence>
<evidence type="ECO:0000256" key="3">
    <source>
        <dbReference type="ARBA" id="ARBA00023163"/>
    </source>
</evidence>
<dbReference type="RefSeq" id="WP_087927334.1">
    <property type="nucleotide sequence ID" value="NZ_CP021744.1"/>
</dbReference>
<dbReference type="OrthoDB" id="3186364at2"/>
<dbReference type="Pfam" id="PF00440">
    <property type="entry name" value="TetR_N"/>
    <property type="match status" value="1"/>
</dbReference>
<dbReference type="PRINTS" id="PR00455">
    <property type="entry name" value="HTHTETR"/>
</dbReference>
<gene>
    <name evidence="7" type="ORF">SMD11_3537</name>
</gene>
<feature type="compositionally biased region" description="Low complexity" evidence="5">
    <location>
        <begin position="189"/>
        <end position="203"/>
    </location>
</feature>
<evidence type="ECO:0000256" key="1">
    <source>
        <dbReference type="ARBA" id="ARBA00023015"/>
    </source>
</evidence>
<reference evidence="7 8" key="1">
    <citation type="submission" date="2017-06" db="EMBL/GenBank/DDBJ databases">
        <title>Streptomyces albireticuli Genome sequencing and assembly.</title>
        <authorList>
            <person name="Wang Y."/>
            <person name="Du B."/>
            <person name="Ding Y."/>
            <person name="Liu H."/>
            <person name="Hou Q."/>
            <person name="Liu K."/>
            <person name="Yao L."/>
            <person name="Wang C."/>
        </authorList>
    </citation>
    <scope>NUCLEOTIDE SEQUENCE [LARGE SCALE GENOMIC DNA]</scope>
    <source>
        <strain evidence="7 8">MDJK11</strain>
    </source>
</reference>
<accession>A0A1Z2L4F6</accession>
<dbReference type="PROSITE" id="PS50977">
    <property type="entry name" value="HTH_TETR_2"/>
    <property type="match status" value="1"/>
</dbReference>
<keyword evidence="2 4" id="KW-0238">DNA-binding</keyword>
<dbReference type="SUPFAM" id="SSF46689">
    <property type="entry name" value="Homeodomain-like"/>
    <property type="match status" value="1"/>
</dbReference>
<dbReference type="InterPro" id="IPR001647">
    <property type="entry name" value="HTH_TetR"/>
</dbReference>
<proteinExistence type="predicted"/>
<dbReference type="GO" id="GO:0000976">
    <property type="term" value="F:transcription cis-regulatory region binding"/>
    <property type="evidence" value="ECO:0007669"/>
    <property type="project" value="TreeGrafter"/>
</dbReference>
<dbReference type="EMBL" id="CP021744">
    <property type="protein sequence ID" value="ARZ69170.1"/>
    <property type="molecule type" value="Genomic_DNA"/>
</dbReference>
<dbReference type="PROSITE" id="PS01081">
    <property type="entry name" value="HTH_TETR_1"/>
    <property type="match status" value="1"/>
</dbReference>
<organism evidence="7 8">
    <name type="scientific">Streptomyces albireticuli</name>
    <dbReference type="NCBI Taxonomy" id="1940"/>
    <lineage>
        <taxon>Bacteria</taxon>
        <taxon>Bacillati</taxon>
        <taxon>Actinomycetota</taxon>
        <taxon>Actinomycetes</taxon>
        <taxon>Kitasatosporales</taxon>
        <taxon>Streptomycetaceae</taxon>
        <taxon>Streptomyces</taxon>
    </lineage>
</organism>
<keyword evidence="1" id="KW-0805">Transcription regulation</keyword>
<evidence type="ECO:0000256" key="2">
    <source>
        <dbReference type="ARBA" id="ARBA00023125"/>
    </source>
</evidence>
<keyword evidence="3" id="KW-0804">Transcription</keyword>
<dbReference type="PANTHER" id="PTHR30055:SF234">
    <property type="entry name" value="HTH-TYPE TRANSCRIPTIONAL REGULATOR BETI"/>
    <property type="match status" value="1"/>
</dbReference>
<dbReference type="KEGG" id="salj:SMD11_3537"/>
<evidence type="ECO:0000259" key="6">
    <source>
        <dbReference type="PROSITE" id="PS50977"/>
    </source>
</evidence>
<sequence>MGSSTPQARRSDTRERIQKTALDLFVSRGYEKTSLREIAEELGVTKAALYYHFKTKEDILSAISEELGRPVDELIAWAKEQPPGLETRRELLIRYSAALKSAIPIYHILQENQATLRDLAVGQTLRERVESIARLMHAGGVPFDTHVRVASALLTVHFGAFTLDEVGGTEEQKRQALLAVALETLDSAGAGAPEGAATEAAQAVSSRKG</sequence>
<name>A0A1Z2L4F6_9ACTN</name>
<evidence type="ECO:0000256" key="4">
    <source>
        <dbReference type="PROSITE-ProRule" id="PRU00335"/>
    </source>
</evidence>
<feature type="domain" description="HTH tetR-type" evidence="6">
    <location>
        <begin position="11"/>
        <end position="71"/>
    </location>
</feature>
<dbReference type="Gene3D" id="1.10.357.10">
    <property type="entry name" value="Tetracycline Repressor, domain 2"/>
    <property type="match status" value="1"/>
</dbReference>
<feature type="DNA-binding region" description="H-T-H motif" evidence="4">
    <location>
        <begin position="34"/>
        <end position="53"/>
    </location>
</feature>
<feature type="region of interest" description="Disordered" evidence="5">
    <location>
        <begin position="189"/>
        <end position="209"/>
    </location>
</feature>